<evidence type="ECO:0008006" key="2">
    <source>
        <dbReference type="Google" id="ProtNLM"/>
    </source>
</evidence>
<evidence type="ECO:0000313" key="1">
    <source>
        <dbReference type="EMBL" id="MPM29113.1"/>
    </source>
</evidence>
<comment type="caution">
    <text evidence="1">The sequence shown here is derived from an EMBL/GenBank/DDBJ whole genome shotgun (WGS) entry which is preliminary data.</text>
</comment>
<dbReference type="AlphaFoldDB" id="A0A644YRL2"/>
<name>A0A644YRL2_9ZZZZ</name>
<gene>
    <name evidence="1" type="ORF">SDC9_75652</name>
</gene>
<proteinExistence type="predicted"/>
<dbReference type="InterPro" id="IPR024213">
    <property type="entry name" value="DUF3822"/>
</dbReference>
<reference evidence="1" key="1">
    <citation type="submission" date="2019-08" db="EMBL/GenBank/DDBJ databases">
        <authorList>
            <person name="Kucharzyk K."/>
            <person name="Murdoch R.W."/>
            <person name="Higgins S."/>
            <person name="Loffler F."/>
        </authorList>
    </citation>
    <scope>NUCLEOTIDE SEQUENCE</scope>
</reference>
<protein>
    <recommendedName>
        <fullName evidence="2">DUF3822 domain-containing protein</fullName>
    </recommendedName>
</protein>
<dbReference type="Gene3D" id="3.30.420.260">
    <property type="match status" value="1"/>
</dbReference>
<dbReference type="CDD" id="cd24013">
    <property type="entry name" value="ASKHA_ATPase_BT3980-like"/>
    <property type="match status" value="1"/>
</dbReference>
<accession>A0A644YRL2</accession>
<dbReference type="Pfam" id="PF12864">
    <property type="entry name" value="DUF3822"/>
    <property type="match status" value="1"/>
</dbReference>
<dbReference type="EMBL" id="VSSQ01005428">
    <property type="protein sequence ID" value="MPM29113.1"/>
    <property type="molecule type" value="Genomic_DNA"/>
</dbReference>
<organism evidence="1">
    <name type="scientific">bioreactor metagenome</name>
    <dbReference type="NCBI Taxonomy" id="1076179"/>
    <lineage>
        <taxon>unclassified sequences</taxon>
        <taxon>metagenomes</taxon>
        <taxon>ecological metagenomes</taxon>
    </lineage>
</organism>
<sequence length="197" mass="21780">MAEFHRLLVLPDSFVAVPDVLLSGKSEAELFEMTNMLPGSHLVIKSVLKTNNSSLLSALPANTINMLQHLKPEIYTEDWVAAWLNKIRVAEKQKAAHIMVFQSRFVISVFSEGNLQILNSFSYSEKSDFLYYVLGAVNSCGLDPASTEIWLCGEINPASPLAEALSAYFIDVRYDAAPASADHDAAVLSSMYFPLFQ</sequence>